<keyword evidence="3" id="KW-0813">Transport</keyword>
<dbReference type="SUPFAM" id="SSF53850">
    <property type="entry name" value="Periplasmic binding protein-like II"/>
    <property type="match status" value="1"/>
</dbReference>
<dbReference type="Gene3D" id="3.40.190.10">
    <property type="entry name" value="Periplasmic binding protein-like II"/>
    <property type="match status" value="1"/>
</dbReference>
<feature type="signal peptide" evidence="5">
    <location>
        <begin position="1"/>
        <end position="24"/>
    </location>
</feature>
<keyword evidence="4 5" id="KW-0732">Signal</keyword>
<dbReference type="CDD" id="cd08493">
    <property type="entry name" value="PBP2_DppA_like"/>
    <property type="match status" value="1"/>
</dbReference>
<dbReference type="Pfam" id="PF00496">
    <property type="entry name" value="SBP_bac_5"/>
    <property type="match status" value="1"/>
</dbReference>
<evidence type="ECO:0000256" key="1">
    <source>
        <dbReference type="ARBA" id="ARBA00004418"/>
    </source>
</evidence>
<feature type="domain" description="Solute-binding protein family 5" evidence="6">
    <location>
        <begin position="78"/>
        <end position="436"/>
    </location>
</feature>
<organism evidence="7">
    <name type="scientific">Aureimonas altamirensis</name>
    <dbReference type="NCBI Taxonomy" id="370622"/>
    <lineage>
        <taxon>Bacteria</taxon>
        <taxon>Pseudomonadati</taxon>
        <taxon>Pseudomonadota</taxon>
        <taxon>Alphaproteobacteria</taxon>
        <taxon>Hyphomicrobiales</taxon>
        <taxon>Aurantimonadaceae</taxon>
        <taxon>Aureimonas</taxon>
    </lineage>
</organism>
<evidence type="ECO:0000256" key="3">
    <source>
        <dbReference type="ARBA" id="ARBA00022448"/>
    </source>
</evidence>
<name>A0A0P0YWD2_9HYPH</name>
<dbReference type="GO" id="GO:0030288">
    <property type="term" value="C:outer membrane-bounded periplasmic space"/>
    <property type="evidence" value="ECO:0007669"/>
    <property type="project" value="UniProtKB-ARBA"/>
</dbReference>
<comment type="subcellular location">
    <subcellularLocation>
        <location evidence="1">Periplasm</location>
    </subcellularLocation>
</comment>
<dbReference type="PIRSF" id="PIRSF002741">
    <property type="entry name" value="MppA"/>
    <property type="match status" value="1"/>
</dbReference>
<dbReference type="PANTHER" id="PTHR30290">
    <property type="entry name" value="PERIPLASMIC BINDING COMPONENT OF ABC TRANSPORTER"/>
    <property type="match status" value="1"/>
</dbReference>
<evidence type="ECO:0000313" key="7">
    <source>
        <dbReference type="EMBL" id="BAT25688.1"/>
    </source>
</evidence>
<feature type="chain" id="PRO_5006057808" evidence="5">
    <location>
        <begin position="25"/>
        <end position="525"/>
    </location>
</feature>
<dbReference type="Gene3D" id="3.90.76.10">
    <property type="entry name" value="Dipeptide-binding Protein, Domain 1"/>
    <property type="match status" value="1"/>
</dbReference>
<dbReference type="Gene3D" id="3.10.105.10">
    <property type="entry name" value="Dipeptide-binding Protein, Domain 3"/>
    <property type="match status" value="1"/>
</dbReference>
<dbReference type="EMBL" id="LC066370">
    <property type="protein sequence ID" value="BAT25688.1"/>
    <property type="molecule type" value="Genomic_DNA"/>
</dbReference>
<dbReference type="AlphaFoldDB" id="A0A0P0YWD2"/>
<sequence>MMMTDVRSGFAALALAASVFFAGAAPATAQTPPGVLIVGQIAEPQSLDPHRVTAANDFRILTNVYDGLVRYEAGTLDLEPALATAWDISEDGLTYTFTLREGVTFHDGSAFDAQAVKFNFDRMLDEAHPFHNTGPFPLSFQFDAVDSVTVIDPLTVEFTLKEPFAPFLSNLAAPVGLIVSPAGVEATGGEFGRSPSGTGPFRFAEWVANQRVVVEANPDYWDGAPQLQAVVFRPITDANTRIAEMMAGGIDVLVETPPDNVAVFRDDPTFAVHETVGPHVWYLILNTRDGPFADKRVRQAINYAVDKQGIVDNILQGTAEVAAGPIPPAFDWATDPGIAPYPHDPERARALLAEAGVTQADMTFLVTEGGSGMLDPVQMATAIQSDLAAVGLNANIQTYEWNSYLAQVNGGLSGKGDMAEMAWMTNDPDTLPFLTLHSNAMPEAGGFNSGYYSNPHLDGLLDQARTAIDFEERADLYREIQGLVHEEAPWLFVANWKQNAVTTARVEGFTLQPDFTLILRDVVKN</sequence>
<dbReference type="InterPro" id="IPR039424">
    <property type="entry name" value="SBP_5"/>
</dbReference>
<protein>
    <submittedName>
        <fullName evidence="7">4-phytase</fullName>
    </submittedName>
</protein>
<evidence type="ECO:0000256" key="5">
    <source>
        <dbReference type="SAM" id="SignalP"/>
    </source>
</evidence>
<dbReference type="GO" id="GO:1904680">
    <property type="term" value="F:peptide transmembrane transporter activity"/>
    <property type="evidence" value="ECO:0007669"/>
    <property type="project" value="TreeGrafter"/>
</dbReference>
<comment type="similarity">
    <text evidence="2">Belongs to the bacterial solute-binding protein 5 family.</text>
</comment>
<evidence type="ECO:0000256" key="2">
    <source>
        <dbReference type="ARBA" id="ARBA00005695"/>
    </source>
</evidence>
<accession>A0A0P0YWD2</accession>
<dbReference type="GO" id="GO:0043190">
    <property type="term" value="C:ATP-binding cassette (ABC) transporter complex"/>
    <property type="evidence" value="ECO:0007669"/>
    <property type="project" value="InterPro"/>
</dbReference>
<dbReference type="InterPro" id="IPR000914">
    <property type="entry name" value="SBP_5_dom"/>
</dbReference>
<dbReference type="RefSeq" id="WP_244489285.1">
    <property type="nucleotide sequence ID" value="NZ_BBWQ01000001.1"/>
</dbReference>
<dbReference type="GO" id="GO:0015833">
    <property type="term" value="P:peptide transport"/>
    <property type="evidence" value="ECO:0007669"/>
    <property type="project" value="TreeGrafter"/>
</dbReference>
<dbReference type="InterPro" id="IPR030678">
    <property type="entry name" value="Peptide/Ni-bd"/>
</dbReference>
<evidence type="ECO:0000259" key="6">
    <source>
        <dbReference type="Pfam" id="PF00496"/>
    </source>
</evidence>
<dbReference type="PANTHER" id="PTHR30290:SF9">
    <property type="entry name" value="OLIGOPEPTIDE-BINDING PROTEIN APPA"/>
    <property type="match status" value="1"/>
</dbReference>
<evidence type="ECO:0000256" key="4">
    <source>
        <dbReference type="ARBA" id="ARBA00022729"/>
    </source>
</evidence>
<reference evidence="7" key="1">
    <citation type="journal article" date="2015" name="Proc. Natl. Acad. Sci. U.S.A.">
        <title>Bacterial clade with the ribosomal RNA operon on a small plasmid rather than the chromosome.</title>
        <authorList>
            <person name="Anda M."/>
            <person name="Ohtsubo Y."/>
            <person name="Okubo T."/>
            <person name="Sugawara M."/>
            <person name="Nagata Y."/>
            <person name="Tsuda M."/>
            <person name="Minamisawa K."/>
            <person name="Mitsui H."/>
        </authorList>
    </citation>
    <scope>NUCLEOTIDE SEQUENCE</scope>
    <source>
        <strain evidence="7">DSM 21988</strain>
    </source>
</reference>
<proteinExistence type="inferred from homology"/>